<keyword evidence="3" id="KW-1185">Reference proteome</keyword>
<reference evidence="2 3" key="1">
    <citation type="submission" date="2017-09" db="EMBL/GenBank/DDBJ databases">
        <title>Genome sequencing of Besnoitia besnoiti strain Bb-Ger1.</title>
        <authorList>
            <person name="Schares G."/>
            <person name="Venepally P."/>
            <person name="Lorenzi H.A."/>
        </authorList>
    </citation>
    <scope>NUCLEOTIDE SEQUENCE [LARGE SCALE GENOMIC DNA]</scope>
    <source>
        <strain evidence="2 3">Bb-Ger1</strain>
    </source>
</reference>
<comment type="caution">
    <text evidence="2">The sequence shown here is derived from an EMBL/GenBank/DDBJ whole genome shotgun (WGS) entry which is preliminary data.</text>
</comment>
<sequence length="345" mass="36431">MLLRHSDRINIAFADAASLGWPDPKGQPASSTNAPSAAATSSRQGRAAFNSPRLGDGRAGGAQVSRGFPAGFIQQRGLELPVKGHNLSHNPREDREARLKGLREGDRSAGKRPGGARFSALQLRTTASVPRVNVAPVQFKDIGEAARSRIAKMLGVAAPGAPIMHENPNLRVGDFVVMATYVVPKGPDSLFKALSYAFVGFTSASNAVADALLQEVEAEGAPGPELLQGMSSQQLLQTASDVFDLNVVVFGTPPRPPVHVYEPSLQSGIFYGPSVFLFEDADGDFSVVTEAAPRTAGSASTSGSQPATPSAPPPPSTSITATRRYYANDRALWITATWCNIRKNV</sequence>
<dbReference type="KEGG" id="bbes:BESB_029830"/>
<evidence type="ECO:0000313" key="3">
    <source>
        <dbReference type="Proteomes" id="UP000224006"/>
    </source>
</evidence>
<accession>A0A2A9LZD9</accession>
<dbReference type="GeneID" id="40308035"/>
<gene>
    <name evidence="2" type="ORF">BESB_029830</name>
</gene>
<proteinExistence type="predicted"/>
<feature type="compositionally biased region" description="Low complexity" evidence="1">
    <location>
        <begin position="28"/>
        <end position="42"/>
    </location>
</feature>
<dbReference type="RefSeq" id="XP_029215118.1">
    <property type="nucleotide sequence ID" value="XM_029361651.1"/>
</dbReference>
<feature type="region of interest" description="Disordered" evidence="1">
    <location>
        <begin position="296"/>
        <end position="320"/>
    </location>
</feature>
<name>A0A2A9LZD9_BESBE</name>
<dbReference type="EMBL" id="NWUJ01000016">
    <property type="protein sequence ID" value="PFH31109.1"/>
    <property type="molecule type" value="Genomic_DNA"/>
</dbReference>
<organism evidence="2 3">
    <name type="scientific">Besnoitia besnoiti</name>
    <name type="common">Apicomplexan protozoan</name>
    <dbReference type="NCBI Taxonomy" id="94643"/>
    <lineage>
        <taxon>Eukaryota</taxon>
        <taxon>Sar</taxon>
        <taxon>Alveolata</taxon>
        <taxon>Apicomplexa</taxon>
        <taxon>Conoidasida</taxon>
        <taxon>Coccidia</taxon>
        <taxon>Eucoccidiorida</taxon>
        <taxon>Eimeriorina</taxon>
        <taxon>Sarcocystidae</taxon>
        <taxon>Besnoitia</taxon>
    </lineage>
</organism>
<protein>
    <submittedName>
        <fullName evidence="2">Uncharacterized protein</fullName>
    </submittedName>
</protein>
<evidence type="ECO:0000313" key="2">
    <source>
        <dbReference type="EMBL" id="PFH31109.1"/>
    </source>
</evidence>
<feature type="region of interest" description="Disordered" evidence="1">
    <location>
        <begin position="18"/>
        <end position="63"/>
    </location>
</feature>
<feature type="compositionally biased region" description="Low complexity" evidence="1">
    <location>
        <begin position="296"/>
        <end position="308"/>
    </location>
</feature>
<dbReference type="VEuPathDB" id="ToxoDB:BESB_029830"/>
<dbReference type="AlphaFoldDB" id="A0A2A9LZD9"/>
<dbReference type="Proteomes" id="UP000224006">
    <property type="component" value="Chromosome XIII"/>
</dbReference>
<evidence type="ECO:0000256" key="1">
    <source>
        <dbReference type="SAM" id="MobiDB-lite"/>
    </source>
</evidence>